<keyword evidence="1 10" id="KW-0963">Cytoplasm</keyword>
<dbReference type="CDD" id="cd01854">
    <property type="entry name" value="YjeQ_EngC"/>
    <property type="match status" value="1"/>
</dbReference>
<gene>
    <name evidence="13" type="primary">rsgA_2</name>
    <name evidence="10" type="synonym">rsgA</name>
    <name evidence="13" type="ORF">Pen02_47760</name>
</gene>
<evidence type="ECO:0000256" key="9">
    <source>
        <dbReference type="ARBA" id="ARBA00023134"/>
    </source>
</evidence>
<evidence type="ECO:0000259" key="11">
    <source>
        <dbReference type="PROSITE" id="PS50936"/>
    </source>
</evidence>
<dbReference type="PANTHER" id="PTHR32120">
    <property type="entry name" value="SMALL RIBOSOMAL SUBUNIT BIOGENESIS GTPASE RSGA"/>
    <property type="match status" value="1"/>
</dbReference>
<dbReference type="Gene3D" id="1.10.40.50">
    <property type="entry name" value="Probable gtpase engc, domain 3"/>
    <property type="match status" value="1"/>
</dbReference>
<evidence type="ECO:0000256" key="4">
    <source>
        <dbReference type="ARBA" id="ARBA00022730"/>
    </source>
</evidence>
<keyword evidence="7 10" id="KW-0862">Zinc</keyword>
<feature type="binding site" evidence="10">
    <location>
        <begin position="202"/>
        <end position="210"/>
    </location>
    <ligand>
        <name>GTP</name>
        <dbReference type="ChEBI" id="CHEBI:37565"/>
    </ligand>
</feature>
<evidence type="ECO:0000256" key="8">
    <source>
        <dbReference type="ARBA" id="ARBA00022884"/>
    </source>
</evidence>
<dbReference type="EC" id="3.6.1.-" evidence="10"/>
<evidence type="ECO:0000256" key="7">
    <source>
        <dbReference type="ARBA" id="ARBA00022833"/>
    </source>
</evidence>
<accession>A0ABQ4E574</accession>
<dbReference type="PROSITE" id="PS51721">
    <property type="entry name" value="G_CP"/>
    <property type="match status" value="1"/>
</dbReference>
<comment type="subcellular location">
    <subcellularLocation>
        <location evidence="10">Cytoplasm</location>
    </subcellularLocation>
</comment>
<comment type="caution">
    <text evidence="13">The sequence shown here is derived from an EMBL/GenBank/DDBJ whole genome shotgun (WGS) entry which is preliminary data.</text>
</comment>
<comment type="function">
    <text evidence="10">One of several proteins that assist in the late maturation steps of the functional core of the 30S ribosomal subunit. Helps release RbfA from mature subunits. May play a role in the assembly of ribosomal proteins into the subunit. Circularly permuted GTPase that catalyzes slow GTP hydrolysis, GTPase activity is stimulated by the 30S ribosomal subunit.</text>
</comment>
<dbReference type="InterPro" id="IPR010914">
    <property type="entry name" value="RsgA_GTPase_dom"/>
</dbReference>
<keyword evidence="8 10" id="KW-0694">RNA-binding</keyword>
<feature type="binding site" evidence="10">
    <location>
        <position position="283"/>
    </location>
    <ligand>
        <name>Zn(2+)</name>
        <dbReference type="ChEBI" id="CHEBI:29105"/>
    </ligand>
</feature>
<proteinExistence type="inferred from homology"/>
<keyword evidence="9 10" id="KW-0342">GTP-binding</keyword>
<dbReference type="InterPro" id="IPR004881">
    <property type="entry name" value="Ribosome_biogen_GTPase_RsgA"/>
</dbReference>
<dbReference type="NCBIfam" id="TIGR00157">
    <property type="entry name" value="ribosome small subunit-dependent GTPase A"/>
    <property type="match status" value="1"/>
</dbReference>
<dbReference type="Pfam" id="PF03193">
    <property type="entry name" value="RsgA_GTPase"/>
    <property type="match status" value="1"/>
</dbReference>
<evidence type="ECO:0000256" key="3">
    <source>
        <dbReference type="ARBA" id="ARBA00022723"/>
    </source>
</evidence>
<dbReference type="HAMAP" id="MF_01820">
    <property type="entry name" value="GTPase_RsgA"/>
    <property type="match status" value="1"/>
</dbReference>
<sequence length="356" mass="37482">MTFDLASFGWDASLAAAYPDRGDDLRPGRVVRADRGICTVLGPAGPVRASLGGGVLVAAARDAVNLPCAGDWVLVRSWPDRRLTVETVLPRRTAIVRRTADKDSSGQVLAANVDAAAVIEPLHPSPDVARIERLLALAWESGARPLVVLTKCDLVADPAAVAAQLGQVAPGVEVLPVSAQRGTGLAELRPWVAAGRTLALLGPSGAGKSTLVNALAGATVMTTQGVRGVDGKGRHTTTHRQLIPIPGGGAVLDTPGVRAVGLLDAATGLDQAFADVAELVAACRFADCGHRGEPGCAVQVALDAGELSPRRWTSWQKLQREVAYETRRRDARLAAEERHRWKRITKEHRSRGGPAR</sequence>
<dbReference type="EMBL" id="BONW01000022">
    <property type="protein sequence ID" value="GIG89840.1"/>
    <property type="molecule type" value="Genomic_DNA"/>
</dbReference>
<keyword evidence="2 10" id="KW-0690">Ribosome biogenesis</keyword>
<evidence type="ECO:0000256" key="5">
    <source>
        <dbReference type="ARBA" id="ARBA00022741"/>
    </source>
</evidence>
<dbReference type="PANTHER" id="PTHR32120:SF10">
    <property type="entry name" value="SMALL RIBOSOMAL SUBUNIT BIOGENESIS GTPASE RSGA"/>
    <property type="match status" value="1"/>
</dbReference>
<dbReference type="SUPFAM" id="SSF52540">
    <property type="entry name" value="P-loop containing nucleoside triphosphate hydrolases"/>
    <property type="match status" value="1"/>
</dbReference>
<keyword evidence="5 10" id="KW-0547">Nucleotide-binding</keyword>
<evidence type="ECO:0000256" key="10">
    <source>
        <dbReference type="HAMAP-Rule" id="MF_01820"/>
    </source>
</evidence>
<organism evidence="13 14">
    <name type="scientific">Plantactinospora endophytica</name>
    <dbReference type="NCBI Taxonomy" id="673535"/>
    <lineage>
        <taxon>Bacteria</taxon>
        <taxon>Bacillati</taxon>
        <taxon>Actinomycetota</taxon>
        <taxon>Actinomycetes</taxon>
        <taxon>Micromonosporales</taxon>
        <taxon>Micromonosporaceae</taxon>
        <taxon>Plantactinospora</taxon>
    </lineage>
</organism>
<keyword evidence="4 10" id="KW-0699">rRNA-binding</keyword>
<dbReference type="InterPro" id="IPR027417">
    <property type="entry name" value="P-loop_NTPase"/>
</dbReference>
<dbReference type="InterPro" id="IPR030378">
    <property type="entry name" value="G_CP_dom"/>
</dbReference>
<reference evidence="13 14" key="1">
    <citation type="submission" date="2021-01" db="EMBL/GenBank/DDBJ databases">
        <title>Whole genome shotgun sequence of Plantactinospora endophytica NBRC 110450.</title>
        <authorList>
            <person name="Komaki H."/>
            <person name="Tamura T."/>
        </authorList>
    </citation>
    <scope>NUCLEOTIDE SEQUENCE [LARGE SCALE GENOMIC DNA]</scope>
    <source>
        <strain evidence="13 14">NBRC 110450</strain>
    </source>
</reference>
<comment type="similarity">
    <text evidence="10">Belongs to the TRAFAC class YlqF/YawG GTPase family. RsgA subfamily.</text>
</comment>
<evidence type="ECO:0000259" key="12">
    <source>
        <dbReference type="PROSITE" id="PS51721"/>
    </source>
</evidence>
<evidence type="ECO:0000313" key="14">
    <source>
        <dbReference type="Proteomes" id="UP000646749"/>
    </source>
</evidence>
<feature type="binding site" evidence="10">
    <location>
        <position position="288"/>
    </location>
    <ligand>
        <name>Zn(2+)</name>
        <dbReference type="ChEBI" id="CHEBI:29105"/>
    </ligand>
</feature>
<evidence type="ECO:0000313" key="13">
    <source>
        <dbReference type="EMBL" id="GIG89840.1"/>
    </source>
</evidence>
<comment type="cofactor">
    <cofactor evidence="10">
        <name>Zn(2+)</name>
        <dbReference type="ChEBI" id="CHEBI:29105"/>
    </cofactor>
    <text evidence="10">Binds 1 zinc ion per subunit.</text>
</comment>
<evidence type="ECO:0000256" key="2">
    <source>
        <dbReference type="ARBA" id="ARBA00022517"/>
    </source>
</evidence>
<feature type="binding site" evidence="10">
    <location>
        <begin position="150"/>
        <end position="153"/>
    </location>
    <ligand>
        <name>GTP</name>
        <dbReference type="ChEBI" id="CHEBI:37565"/>
    </ligand>
</feature>
<feature type="domain" description="EngC GTPase" evidence="11">
    <location>
        <begin position="111"/>
        <end position="258"/>
    </location>
</feature>
<dbReference type="Proteomes" id="UP000646749">
    <property type="component" value="Unassembled WGS sequence"/>
</dbReference>
<protein>
    <recommendedName>
        <fullName evidence="10">Small ribosomal subunit biogenesis GTPase RsgA</fullName>
        <ecNumber evidence="10">3.6.1.-</ecNumber>
    </recommendedName>
</protein>
<comment type="subunit">
    <text evidence="10">Monomer. Associates with 30S ribosomal subunit, binds 16S rRNA.</text>
</comment>
<feature type="binding site" evidence="10">
    <location>
        <position position="296"/>
    </location>
    <ligand>
        <name>Zn(2+)</name>
        <dbReference type="ChEBI" id="CHEBI:29105"/>
    </ligand>
</feature>
<keyword evidence="6 10" id="KW-0378">Hydrolase</keyword>
<dbReference type="PROSITE" id="PS50936">
    <property type="entry name" value="ENGC_GTPASE"/>
    <property type="match status" value="1"/>
</dbReference>
<name>A0ABQ4E574_9ACTN</name>
<feature type="domain" description="CP-type G" evidence="12">
    <location>
        <begin position="103"/>
        <end position="260"/>
    </location>
</feature>
<dbReference type="RefSeq" id="WP_203868296.1">
    <property type="nucleotide sequence ID" value="NZ_BONW01000022.1"/>
</dbReference>
<evidence type="ECO:0000256" key="1">
    <source>
        <dbReference type="ARBA" id="ARBA00022490"/>
    </source>
</evidence>
<keyword evidence="14" id="KW-1185">Reference proteome</keyword>
<keyword evidence="3 10" id="KW-0479">Metal-binding</keyword>
<evidence type="ECO:0000256" key="6">
    <source>
        <dbReference type="ARBA" id="ARBA00022801"/>
    </source>
</evidence>
<dbReference type="Gene3D" id="3.40.50.300">
    <property type="entry name" value="P-loop containing nucleotide triphosphate hydrolases"/>
    <property type="match status" value="1"/>
</dbReference>
<feature type="binding site" evidence="10">
    <location>
        <position position="290"/>
    </location>
    <ligand>
        <name>Zn(2+)</name>
        <dbReference type="ChEBI" id="CHEBI:29105"/>
    </ligand>
</feature>